<dbReference type="InterPro" id="IPR010879">
    <property type="entry name" value="DUF1508"/>
</dbReference>
<gene>
    <name evidence="3" type="ORF">HMH01_03675</name>
</gene>
<keyword evidence="4" id="KW-1185">Reference proteome</keyword>
<dbReference type="InterPro" id="IPR036913">
    <property type="entry name" value="YegP-like_sf"/>
</dbReference>
<dbReference type="RefSeq" id="WP_171322599.1">
    <property type="nucleotide sequence ID" value="NZ_JABFBC010000001.1"/>
</dbReference>
<protein>
    <submittedName>
        <fullName evidence="3">DUF1508 domain-containing protein</fullName>
    </submittedName>
</protein>
<evidence type="ECO:0000256" key="1">
    <source>
        <dbReference type="SAM" id="MobiDB-lite"/>
    </source>
</evidence>
<proteinExistence type="predicted"/>
<dbReference type="EMBL" id="JABFBC010000001">
    <property type="protein sequence ID" value="NNU79531.1"/>
    <property type="molecule type" value="Genomic_DNA"/>
</dbReference>
<name>A0A849KV60_9RHOB</name>
<organism evidence="3 4">
    <name type="scientific">Halovulum dunhuangense</name>
    <dbReference type="NCBI Taxonomy" id="1505036"/>
    <lineage>
        <taxon>Bacteria</taxon>
        <taxon>Pseudomonadati</taxon>
        <taxon>Pseudomonadota</taxon>
        <taxon>Alphaproteobacteria</taxon>
        <taxon>Rhodobacterales</taxon>
        <taxon>Paracoccaceae</taxon>
        <taxon>Halovulum</taxon>
    </lineage>
</organism>
<feature type="region of interest" description="Disordered" evidence="1">
    <location>
        <begin position="75"/>
        <end position="102"/>
    </location>
</feature>
<dbReference type="AlphaFoldDB" id="A0A849KV60"/>
<dbReference type="Proteomes" id="UP000572377">
    <property type="component" value="Unassembled WGS sequence"/>
</dbReference>
<dbReference type="Pfam" id="PF07411">
    <property type="entry name" value="DUF1508"/>
    <property type="match status" value="2"/>
</dbReference>
<accession>A0A849KV60</accession>
<evidence type="ECO:0000259" key="2">
    <source>
        <dbReference type="Pfam" id="PF07411"/>
    </source>
</evidence>
<dbReference type="Gene3D" id="3.30.160.160">
    <property type="entry name" value="YegP-like"/>
    <property type="match status" value="2"/>
</dbReference>
<feature type="compositionally biased region" description="Polar residues" evidence="1">
    <location>
        <begin position="75"/>
        <end position="84"/>
    </location>
</feature>
<dbReference type="SUPFAM" id="SSF160113">
    <property type="entry name" value="YegP-like"/>
    <property type="match status" value="2"/>
</dbReference>
<comment type="caution">
    <text evidence="3">The sequence shown here is derived from an EMBL/GenBank/DDBJ whole genome shotgun (WGS) entry which is preliminary data.</text>
</comment>
<reference evidence="3 4" key="1">
    <citation type="submission" date="2020-05" db="EMBL/GenBank/DDBJ databases">
        <title>Gimesia benthica sp. nov., a novel planctomycete isolated from a deep-sea water sample of the Northwest Indian Ocean.</title>
        <authorList>
            <person name="Wang J."/>
            <person name="Ruan C."/>
            <person name="Song L."/>
            <person name="Zhu Y."/>
            <person name="Li A."/>
            <person name="Zheng X."/>
            <person name="Wang L."/>
            <person name="Lu Z."/>
            <person name="Huang Y."/>
            <person name="Du W."/>
            <person name="Zhou Y."/>
            <person name="Huang L."/>
            <person name="Dai X."/>
        </authorList>
    </citation>
    <scope>NUCLEOTIDE SEQUENCE [LARGE SCALE GENOMIC DNA]</scope>
    <source>
        <strain evidence="3 4">YYQ-30</strain>
    </source>
</reference>
<feature type="domain" description="DUF1508" evidence="2">
    <location>
        <begin position="12"/>
        <end position="44"/>
    </location>
</feature>
<sequence>MSENDKFEVYQDKKGEYRWRRLATNGKIVGSSSEGYKKKSDCEANMNRGHVPTDKWEFYTDKAGHYRWRRFAQNGQQVGRSSEGYTKKADAEANAARQGYKA</sequence>
<evidence type="ECO:0000313" key="4">
    <source>
        <dbReference type="Proteomes" id="UP000572377"/>
    </source>
</evidence>
<feature type="domain" description="DUF1508" evidence="2">
    <location>
        <begin position="61"/>
        <end position="92"/>
    </location>
</feature>
<evidence type="ECO:0000313" key="3">
    <source>
        <dbReference type="EMBL" id="NNU79531.1"/>
    </source>
</evidence>